<protein>
    <recommendedName>
        <fullName evidence="3">DUF2281 domain-containing protein</fullName>
    </recommendedName>
</protein>
<evidence type="ECO:0008006" key="3">
    <source>
        <dbReference type="Google" id="ProtNLM"/>
    </source>
</evidence>
<evidence type="ECO:0000313" key="2">
    <source>
        <dbReference type="Proteomes" id="UP000183988"/>
    </source>
</evidence>
<proteinExistence type="predicted"/>
<dbReference type="OrthoDB" id="2665474at2"/>
<dbReference type="STRING" id="930117.SAMN05216225_102933"/>
<name>A0A1M5JCW4_9BACI</name>
<dbReference type="AlphaFoldDB" id="A0A1M5JCW4"/>
<evidence type="ECO:0000313" key="1">
    <source>
        <dbReference type="EMBL" id="SHG38215.1"/>
    </source>
</evidence>
<accession>A0A1M5JCW4</accession>
<gene>
    <name evidence="1" type="ORF">SAMN05216225_102933</name>
</gene>
<organism evidence="1 2">
    <name type="scientific">Ornithinibacillus halophilus</name>
    <dbReference type="NCBI Taxonomy" id="930117"/>
    <lineage>
        <taxon>Bacteria</taxon>
        <taxon>Bacillati</taxon>
        <taxon>Bacillota</taxon>
        <taxon>Bacilli</taxon>
        <taxon>Bacillales</taxon>
        <taxon>Bacillaceae</taxon>
        <taxon>Ornithinibacillus</taxon>
    </lineage>
</organism>
<reference evidence="1 2" key="1">
    <citation type="submission" date="2016-11" db="EMBL/GenBank/DDBJ databases">
        <authorList>
            <person name="Jaros S."/>
            <person name="Januszkiewicz K."/>
            <person name="Wedrychowicz H."/>
        </authorList>
    </citation>
    <scope>NUCLEOTIDE SEQUENCE [LARGE SCALE GENOMIC DNA]</scope>
    <source>
        <strain evidence="1 2">IBRC-M 10683</strain>
    </source>
</reference>
<dbReference type="RefSeq" id="WP_072891109.1">
    <property type="nucleotide sequence ID" value="NZ_FQVW01000029.1"/>
</dbReference>
<sequence>MAICKEDLYRMVESLNDEDKKAAFDFMEFLIERSKKQKPKSWQKIDELESDNELLTKEEVKQLECEDGYISGEDAKREFGLQVDLP</sequence>
<dbReference type="EMBL" id="FQVW01000029">
    <property type="protein sequence ID" value="SHG38215.1"/>
    <property type="molecule type" value="Genomic_DNA"/>
</dbReference>
<dbReference type="Proteomes" id="UP000183988">
    <property type="component" value="Unassembled WGS sequence"/>
</dbReference>
<keyword evidence="2" id="KW-1185">Reference proteome</keyword>